<dbReference type="AlphaFoldDB" id="A0A167WUZ0"/>
<protein>
    <submittedName>
        <fullName evidence="1">Uncharacterized protein</fullName>
    </submittedName>
</protein>
<dbReference type="OrthoDB" id="3979469at2759"/>
<evidence type="ECO:0000313" key="1">
    <source>
        <dbReference type="EMBL" id="KZZ89311.1"/>
    </source>
</evidence>
<dbReference type="Proteomes" id="UP000242877">
    <property type="component" value="Unassembled WGS sequence"/>
</dbReference>
<dbReference type="VEuPathDB" id="FungiDB:AAP_04458"/>
<evidence type="ECO:0000313" key="2">
    <source>
        <dbReference type="Proteomes" id="UP000242877"/>
    </source>
</evidence>
<sequence>MPPPSDQRQFIEPPPEVVPEAVKGFGIGALRYASLSVLLHVVLSMPHPMVFRPDAADKSTAITPEPPKQSSKAAREAAAKLRWKQTPLIYRPLQSFSSFCAPASKVYRGLTPQFKVFIQIGIMSLGGYLWAESRVNELREKRRYQMRLAERRAKEAGGY</sequence>
<gene>
    <name evidence="1" type="ORF">AAP_04458</name>
</gene>
<dbReference type="PANTHER" id="PTHR39153">
    <property type="entry name" value="AGR244WP"/>
    <property type="match status" value="1"/>
</dbReference>
<reference evidence="1 2" key="1">
    <citation type="journal article" date="2016" name="Genome Biol. Evol.">
        <title>Divergent and convergent evolution of fungal pathogenicity.</title>
        <authorList>
            <person name="Shang Y."/>
            <person name="Xiao G."/>
            <person name="Zheng P."/>
            <person name="Cen K."/>
            <person name="Zhan S."/>
            <person name="Wang C."/>
        </authorList>
    </citation>
    <scope>NUCLEOTIDE SEQUENCE [LARGE SCALE GENOMIC DNA]</scope>
    <source>
        <strain evidence="1 2">ARSEF 7405</strain>
    </source>
</reference>
<dbReference type="EMBL" id="AZGZ01000021">
    <property type="protein sequence ID" value="KZZ89311.1"/>
    <property type="molecule type" value="Genomic_DNA"/>
</dbReference>
<name>A0A167WUZ0_9EURO</name>
<organism evidence="1 2">
    <name type="scientific">Ascosphaera apis ARSEF 7405</name>
    <dbReference type="NCBI Taxonomy" id="392613"/>
    <lineage>
        <taxon>Eukaryota</taxon>
        <taxon>Fungi</taxon>
        <taxon>Dikarya</taxon>
        <taxon>Ascomycota</taxon>
        <taxon>Pezizomycotina</taxon>
        <taxon>Eurotiomycetes</taxon>
        <taxon>Eurotiomycetidae</taxon>
        <taxon>Onygenales</taxon>
        <taxon>Ascosphaeraceae</taxon>
        <taxon>Ascosphaera</taxon>
    </lineage>
</organism>
<proteinExistence type="predicted"/>
<dbReference type="InterPro" id="IPR038882">
    <property type="entry name" value="Rcf3"/>
</dbReference>
<comment type="caution">
    <text evidence="1">The sequence shown here is derived from an EMBL/GenBank/DDBJ whole genome shotgun (WGS) entry which is preliminary data.</text>
</comment>
<accession>A0A167WUZ0</accession>
<dbReference type="PANTHER" id="PTHR39153:SF1">
    <property type="entry name" value="AGR244WP"/>
    <property type="match status" value="1"/>
</dbReference>
<keyword evidence="2" id="KW-1185">Reference proteome</keyword>